<dbReference type="AlphaFoldDB" id="A0A6B2LKL7"/>
<reference evidence="2" key="1">
    <citation type="journal article" date="2020" name="J. Eukaryot. Microbiol.">
        <title>De novo Sequencing, Assembly and Annotation of the Transcriptome for the Free-Living Testate Amoeba Arcella intermedia.</title>
        <authorList>
            <person name="Ribeiro G.M."/>
            <person name="Porfirio-Sousa A.L."/>
            <person name="Maurer-Alcala X.X."/>
            <person name="Katz L.A."/>
            <person name="Lahr D.J.G."/>
        </authorList>
    </citation>
    <scope>NUCLEOTIDE SEQUENCE</scope>
</reference>
<keyword evidence="1" id="KW-0677">Repeat</keyword>
<accession>A0A6B2LKL7</accession>
<evidence type="ECO:0000313" key="2">
    <source>
        <dbReference type="EMBL" id="NDV37583.1"/>
    </source>
</evidence>
<dbReference type="Pfam" id="PF13516">
    <property type="entry name" value="LRR_6"/>
    <property type="match status" value="3"/>
</dbReference>
<dbReference type="PANTHER" id="PTHR24111:SF0">
    <property type="entry name" value="LEUCINE-RICH REPEAT-CONTAINING PROTEIN"/>
    <property type="match status" value="1"/>
</dbReference>
<dbReference type="EMBL" id="GIBP01008614">
    <property type="protein sequence ID" value="NDV37583.1"/>
    <property type="molecule type" value="Transcribed_RNA"/>
</dbReference>
<organism evidence="2">
    <name type="scientific">Arcella intermedia</name>
    <dbReference type="NCBI Taxonomy" id="1963864"/>
    <lineage>
        <taxon>Eukaryota</taxon>
        <taxon>Amoebozoa</taxon>
        <taxon>Tubulinea</taxon>
        <taxon>Elardia</taxon>
        <taxon>Arcellinida</taxon>
        <taxon>Sphaerothecina</taxon>
        <taxon>Arcellidae</taxon>
        <taxon>Arcella</taxon>
    </lineage>
</organism>
<dbReference type="PANTHER" id="PTHR24111">
    <property type="entry name" value="LEUCINE-RICH REPEAT-CONTAINING PROTEIN 34"/>
    <property type="match status" value="1"/>
</dbReference>
<dbReference type="InterPro" id="IPR052201">
    <property type="entry name" value="LRR-containing_regulator"/>
</dbReference>
<protein>
    <submittedName>
        <fullName evidence="2">Uncharacterized protein</fullName>
    </submittedName>
</protein>
<dbReference type="InterPro" id="IPR032675">
    <property type="entry name" value="LRR_dom_sf"/>
</dbReference>
<dbReference type="InterPro" id="IPR001611">
    <property type="entry name" value="Leu-rich_rpt"/>
</dbReference>
<sequence length="179" mass="19364">MDAFEGIALILKDESLSVVELDLKGSFLVLKRDNYIYQVFSPLFAKLSLTMTTLNLSGNALNDKLFGVLLKEMRESQLSVLNVSENALTSECGGPLADFLEENKILTMLNLDLNCLGDSGLISISAPLSTNTSLKALFIASNEIKGRGVMNLIQALKTNSTLASLGLGCIDSHSHLAYY</sequence>
<dbReference type="SUPFAM" id="SSF52047">
    <property type="entry name" value="RNI-like"/>
    <property type="match status" value="1"/>
</dbReference>
<dbReference type="SMART" id="SM00368">
    <property type="entry name" value="LRR_RI"/>
    <property type="match status" value="3"/>
</dbReference>
<proteinExistence type="predicted"/>
<name>A0A6B2LKL7_9EUKA</name>
<dbReference type="Gene3D" id="3.80.10.10">
    <property type="entry name" value="Ribonuclease Inhibitor"/>
    <property type="match status" value="1"/>
</dbReference>
<evidence type="ECO:0000256" key="1">
    <source>
        <dbReference type="ARBA" id="ARBA00022737"/>
    </source>
</evidence>